<protein>
    <submittedName>
        <fullName evidence="1">Acyl-CoA thioesterase</fullName>
    </submittedName>
</protein>
<dbReference type="InterPro" id="IPR029069">
    <property type="entry name" value="HotDog_dom_sf"/>
</dbReference>
<reference evidence="1 2" key="1">
    <citation type="submission" date="2019-04" db="EMBL/GenBank/DDBJ databases">
        <title>Natronospirillum operosus gen. nov., sp. nov., a haloalkaliphilic satellite isolated from decaying biomass of laboratory culture of cyanobacterium Geitlerinema sp. and proposal of Natronospirillaceae fam. nov. and Saccharospirillaceae fam. nov.</title>
        <authorList>
            <person name="Kevbrin V."/>
            <person name="Boltyanskaya Y."/>
            <person name="Koziaeva V."/>
            <person name="Grouzdev D.S."/>
            <person name="Park M."/>
            <person name="Cho J."/>
        </authorList>
    </citation>
    <scope>NUCLEOTIDE SEQUENCE [LARGE SCALE GENOMIC DNA]</scope>
    <source>
        <strain evidence="1 2">G-116</strain>
    </source>
</reference>
<evidence type="ECO:0000313" key="1">
    <source>
        <dbReference type="EMBL" id="TGG93370.1"/>
    </source>
</evidence>
<dbReference type="Pfam" id="PF13279">
    <property type="entry name" value="4HBT_2"/>
    <property type="match status" value="1"/>
</dbReference>
<comment type="caution">
    <text evidence="1">The sequence shown here is derived from an EMBL/GenBank/DDBJ whole genome shotgun (WGS) entry which is preliminary data.</text>
</comment>
<dbReference type="SUPFAM" id="SSF54637">
    <property type="entry name" value="Thioesterase/thiol ester dehydrase-isomerase"/>
    <property type="match status" value="1"/>
</dbReference>
<gene>
    <name evidence="1" type="ORF">E4656_09970</name>
</gene>
<dbReference type="RefSeq" id="WP_135483079.1">
    <property type="nucleotide sequence ID" value="NZ_SRMF01000003.1"/>
</dbReference>
<evidence type="ECO:0000313" key="2">
    <source>
        <dbReference type="Proteomes" id="UP000297475"/>
    </source>
</evidence>
<sequence>MTFQASRRVRFAHCDPAAIVFFPRYFEMINSVVEDWFSDVIGLDFNRMHQQLGVGVPTASLQTDFTAPSRLGEVLVFSLTPQEVGRTSLQLIIEAHCAGELRLRNRSTLVYVDMTTGRPIAWPDDLRQQFTQLLED</sequence>
<dbReference type="AlphaFoldDB" id="A0A4Z0WFV1"/>
<dbReference type="Proteomes" id="UP000297475">
    <property type="component" value="Unassembled WGS sequence"/>
</dbReference>
<keyword evidence="2" id="KW-1185">Reference proteome</keyword>
<dbReference type="CDD" id="cd00586">
    <property type="entry name" value="4HBT"/>
    <property type="match status" value="1"/>
</dbReference>
<proteinExistence type="predicted"/>
<name>A0A4Z0WFV1_9GAMM</name>
<dbReference type="EMBL" id="SRMF01000003">
    <property type="protein sequence ID" value="TGG93370.1"/>
    <property type="molecule type" value="Genomic_DNA"/>
</dbReference>
<dbReference type="Gene3D" id="3.10.129.10">
    <property type="entry name" value="Hotdog Thioesterase"/>
    <property type="match status" value="1"/>
</dbReference>
<accession>A0A4Z0WFV1</accession>
<organism evidence="1 2">
    <name type="scientific">Natronospirillum operosum</name>
    <dbReference type="NCBI Taxonomy" id="2759953"/>
    <lineage>
        <taxon>Bacteria</taxon>
        <taxon>Pseudomonadati</taxon>
        <taxon>Pseudomonadota</taxon>
        <taxon>Gammaproteobacteria</taxon>
        <taxon>Oceanospirillales</taxon>
        <taxon>Natronospirillaceae</taxon>
        <taxon>Natronospirillum</taxon>
    </lineage>
</organism>
<dbReference type="OrthoDB" id="21822at2"/>